<dbReference type="KEGG" id="apel:CA267_001920"/>
<evidence type="ECO:0000313" key="2">
    <source>
        <dbReference type="Proteomes" id="UP000219285"/>
    </source>
</evidence>
<dbReference type="RefSeq" id="WP_075609038.1">
    <property type="nucleotide sequence ID" value="NZ_CP052766.1"/>
</dbReference>
<reference evidence="2" key="1">
    <citation type="submission" date="2014-12" db="EMBL/GenBank/DDBJ databases">
        <title>Complete genome sequence of a multi-drug resistant Klebsiella pneumoniae.</title>
        <authorList>
            <person name="Hua X."/>
            <person name="Chen Q."/>
            <person name="Li X."/>
            <person name="Feng Y."/>
            <person name="Ruan Z."/>
            <person name="Yu Y."/>
        </authorList>
    </citation>
    <scope>NUCLEOTIDE SEQUENCE [LARGE SCALE GENOMIC DNA]</scope>
    <source>
        <strain evidence="2">5.12</strain>
    </source>
</reference>
<organism evidence="1 2">
    <name type="scientific">Alteromonas pelagimontana</name>
    <dbReference type="NCBI Taxonomy" id="1858656"/>
    <lineage>
        <taxon>Bacteria</taxon>
        <taxon>Pseudomonadati</taxon>
        <taxon>Pseudomonadota</taxon>
        <taxon>Gammaproteobacteria</taxon>
        <taxon>Alteromonadales</taxon>
        <taxon>Alteromonadaceae</taxon>
        <taxon>Alteromonas/Salinimonas group</taxon>
        <taxon>Alteromonas</taxon>
    </lineage>
</organism>
<protein>
    <recommendedName>
        <fullName evidence="3">Type II toxin-antitoxin system YhaV family toxin</fullName>
    </recommendedName>
</protein>
<dbReference type="OrthoDB" id="515905at2"/>
<reference evidence="1 2" key="2">
    <citation type="submission" date="2020-04" db="EMBL/GenBank/DDBJ databases">
        <title>Complete genome sequence of Alteromonas pelagimontana 5.12T.</title>
        <authorList>
            <person name="Sinha R.K."/>
            <person name="Krishnan K.P."/>
            <person name="Kurian J.P."/>
        </authorList>
    </citation>
    <scope>NUCLEOTIDE SEQUENCE [LARGE SCALE GENOMIC DNA]</scope>
    <source>
        <strain evidence="1 2">5.12</strain>
    </source>
</reference>
<evidence type="ECO:0008006" key="3">
    <source>
        <dbReference type="Google" id="ProtNLM"/>
    </source>
</evidence>
<dbReference type="Pfam" id="PF11663">
    <property type="entry name" value="Toxin_YhaV"/>
    <property type="match status" value="1"/>
</dbReference>
<dbReference type="InterPro" id="IPR021679">
    <property type="entry name" value="Toxin_endonuclease_YhaV"/>
</dbReference>
<dbReference type="Proteomes" id="UP000219285">
    <property type="component" value="Chromosome"/>
</dbReference>
<dbReference type="GO" id="GO:0110001">
    <property type="term" value="C:toxin-antitoxin complex"/>
    <property type="evidence" value="ECO:0007669"/>
    <property type="project" value="InterPro"/>
</dbReference>
<keyword evidence="2" id="KW-1185">Reference proteome</keyword>
<dbReference type="EMBL" id="CP052766">
    <property type="protein sequence ID" value="QJR79641.1"/>
    <property type="molecule type" value="Genomic_DNA"/>
</dbReference>
<name>A0A6M4M8W4_9ALTE</name>
<dbReference type="AlphaFoldDB" id="A0A6M4M8W4"/>
<evidence type="ECO:0000313" key="1">
    <source>
        <dbReference type="EMBL" id="QJR79641.1"/>
    </source>
</evidence>
<sequence length="156" mass="18449">MKVHGWTFYWHKAFQIIYSNLLSEVVKLSEKDPDHFDQHPTFKLYESVNNCIFHRVAPDPAHKQFNLGDTFRERNMKHWRRVKKGMPYRFRLFFQYNSGEGAILLAWLNDHSTLRKHNAKTDVYTVFKKKVASGEIPNSFNDLLKECTAAQIQKSS</sequence>
<accession>A0A6M4M8W4</accession>
<gene>
    <name evidence="1" type="ORF">CA267_001920</name>
</gene>
<dbReference type="GO" id="GO:0004540">
    <property type="term" value="F:RNA nuclease activity"/>
    <property type="evidence" value="ECO:0007669"/>
    <property type="project" value="InterPro"/>
</dbReference>
<proteinExistence type="predicted"/>